<keyword evidence="2 10" id="KW-0547">Nucleotide-binding</keyword>
<dbReference type="GO" id="GO:0033202">
    <property type="term" value="C:DNA helicase complex"/>
    <property type="evidence" value="ECO:0007669"/>
    <property type="project" value="TreeGrafter"/>
</dbReference>
<evidence type="ECO:0000256" key="9">
    <source>
        <dbReference type="ARBA" id="ARBA00048988"/>
    </source>
</evidence>
<evidence type="ECO:0000256" key="4">
    <source>
        <dbReference type="ARBA" id="ARBA00022806"/>
    </source>
</evidence>
<dbReference type="InterPro" id="IPR013986">
    <property type="entry name" value="DExx_box_DNA_helicase_dom_sf"/>
</dbReference>
<dbReference type="InterPro" id="IPR027417">
    <property type="entry name" value="P-loop_NTPase"/>
</dbReference>
<comment type="catalytic activity">
    <reaction evidence="7">
        <text>Couples ATP hydrolysis with the unwinding of duplex DNA by translocating in the 3'-5' direction.</text>
        <dbReference type="EC" id="5.6.2.4"/>
    </reaction>
</comment>
<dbReference type="CDD" id="cd17932">
    <property type="entry name" value="DEXQc_UvrD"/>
    <property type="match status" value="1"/>
</dbReference>
<dbReference type="Pfam" id="PF00580">
    <property type="entry name" value="UvrD-helicase"/>
    <property type="match status" value="1"/>
</dbReference>
<evidence type="ECO:0000256" key="6">
    <source>
        <dbReference type="ARBA" id="ARBA00023235"/>
    </source>
</evidence>
<evidence type="ECO:0000256" key="7">
    <source>
        <dbReference type="ARBA" id="ARBA00034617"/>
    </source>
</evidence>
<accession>A0AAE3G1F6</accession>
<reference evidence="13" key="1">
    <citation type="submission" date="2022-03" db="EMBL/GenBank/DDBJ databases">
        <title>Genomic Encyclopedia of Type Strains, Phase III (KMG-III): the genomes of soil and plant-associated and newly described type strains.</title>
        <authorList>
            <person name="Whitman W."/>
        </authorList>
    </citation>
    <scope>NUCLEOTIDE SEQUENCE</scope>
    <source>
        <strain evidence="13">ANL 6-2</strain>
    </source>
</reference>
<dbReference type="GO" id="GO:0005524">
    <property type="term" value="F:ATP binding"/>
    <property type="evidence" value="ECO:0007669"/>
    <property type="project" value="UniProtKB-UniRule"/>
</dbReference>
<dbReference type="GO" id="GO:0016787">
    <property type="term" value="F:hydrolase activity"/>
    <property type="evidence" value="ECO:0007669"/>
    <property type="project" value="UniProtKB-UniRule"/>
</dbReference>
<dbReference type="PANTHER" id="PTHR11070">
    <property type="entry name" value="UVRD / RECB / PCRA DNA HELICASE FAMILY MEMBER"/>
    <property type="match status" value="1"/>
</dbReference>
<comment type="similarity">
    <text evidence="1">Belongs to the helicase family. UvrD subfamily.</text>
</comment>
<dbReference type="Gene3D" id="3.40.50.300">
    <property type="entry name" value="P-loop containing nucleotide triphosphate hydrolases"/>
    <property type="match status" value="2"/>
</dbReference>
<proteinExistence type="inferred from homology"/>
<evidence type="ECO:0000256" key="1">
    <source>
        <dbReference type="ARBA" id="ARBA00009922"/>
    </source>
</evidence>
<dbReference type="PANTHER" id="PTHR11070:SF59">
    <property type="entry name" value="DNA 3'-5' HELICASE"/>
    <property type="match status" value="1"/>
</dbReference>
<evidence type="ECO:0000256" key="2">
    <source>
        <dbReference type="ARBA" id="ARBA00022741"/>
    </source>
</evidence>
<evidence type="ECO:0000256" key="10">
    <source>
        <dbReference type="PROSITE-ProRule" id="PRU00560"/>
    </source>
</evidence>
<dbReference type="Gene3D" id="1.10.486.10">
    <property type="entry name" value="PCRA, domain 4"/>
    <property type="match status" value="1"/>
</dbReference>
<dbReference type="EMBL" id="JALJXV010000001">
    <property type="protein sequence ID" value="MCP1673244.1"/>
    <property type="molecule type" value="Genomic_DNA"/>
</dbReference>
<keyword evidence="14" id="KW-1185">Reference proteome</keyword>
<keyword evidence="6" id="KW-0413">Isomerase</keyword>
<dbReference type="SUPFAM" id="SSF52540">
    <property type="entry name" value="P-loop containing nucleoside triphosphate hydrolases"/>
    <property type="match status" value="1"/>
</dbReference>
<name>A0AAE3G1F6_9GAMM</name>
<comment type="catalytic activity">
    <reaction evidence="9">
        <text>ATP + H2O = ADP + phosphate + H(+)</text>
        <dbReference type="Rhea" id="RHEA:13065"/>
        <dbReference type="ChEBI" id="CHEBI:15377"/>
        <dbReference type="ChEBI" id="CHEBI:15378"/>
        <dbReference type="ChEBI" id="CHEBI:30616"/>
        <dbReference type="ChEBI" id="CHEBI:43474"/>
        <dbReference type="ChEBI" id="CHEBI:456216"/>
        <dbReference type="EC" id="5.6.2.4"/>
    </reaction>
</comment>
<evidence type="ECO:0000313" key="14">
    <source>
        <dbReference type="Proteomes" id="UP001205843"/>
    </source>
</evidence>
<dbReference type="Proteomes" id="UP001205843">
    <property type="component" value="Unassembled WGS sequence"/>
</dbReference>
<keyword evidence="3 10" id="KW-0378">Hydrolase</keyword>
<evidence type="ECO:0000313" key="13">
    <source>
        <dbReference type="EMBL" id="MCP1673244.1"/>
    </source>
</evidence>
<protein>
    <recommendedName>
        <fullName evidence="8">DNA 3'-5' helicase</fullName>
        <ecNumber evidence="8">5.6.2.4</ecNumber>
    </recommendedName>
</protein>
<dbReference type="Gene3D" id="1.10.10.160">
    <property type="match status" value="1"/>
</dbReference>
<feature type="binding site" evidence="10">
    <location>
        <begin position="21"/>
        <end position="28"/>
    </location>
    <ligand>
        <name>ATP</name>
        <dbReference type="ChEBI" id="CHEBI:30616"/>
    </ligand>
</feature>
<comment type="caution">
    <text evidence="13">The sequence shown here is derived from an EMBL/GenBank/DDBJ whole genome shotgun (WGS) entry which is preliminary data.</text>
</comment>
<dbReference type="RefSeq" id="WP_253473273.1">
    <property type="nucleotide sequence ID" value="NZ_JALJXV010000001.1"/>
</dbReference>
<evidence type="ECO:0000259" key="11">
    <source>
        <dbReference type="PROSITE" id="PS51198"/>
    </source>
</evidence>
<dbReference type="GO" id="GO:0000725">
    <property type="term" value="P:recombinational repair"/>
    <property type="evidence" value="ECO:0007669"/>
    <property type="project" value="TreeGrafter"/>
</dbReference>
<keyword evidence="4 10" id="KW-0347">Helicase</keyword>
<dbReference type="GO" id="GO:0043138">
    <property type="term" value="F:3'-5' DNA helicase activity"/>
    <property type="evidence" value="ECO:0007669"/>
    <property type="project" value="UniProtKB-EC"/>
</dbReference>
<dbReference type="PROSITE" id="PS51198">
    <property type="entry name" value="UVRD_HELICASE_ATP_BIND"/>
    <property type="match status" value="1"/>
</dbReference>
<evidence type="ECO:0000256" key="8">
    <source>
        <dbReference type="ARBA" id="ARBA00034808"/>
    </source>
</evidence>
<sequence>MLDNDQARVVAHDDGPAAVLAGAGSGKTRCTTERALRRLTEGGVPGDAMLLLTFTNKAAGEMRERLRSRLPAALSLPWIGTFHAFGSQLLRRHGRAIDVPANATLMDPDDGRRMLDALLAGPFPDRERRQQMMDLQDLVSARGLDVTEPDDLLAIKSVLDDQRIGPRAAARFLERLRRYDREKRRAGILDFGDLILLPARLLRRDADLAARLRGGLRDVTVDEAQDTDGAQFRLLRLLVPESRTVLLVGDDDQAIYEWRHARPENMREFIDTYEAQVYRLERNYRSTPAIVTGAATLVRNNADRLEKNPYAVRSEPGGEAVRFCIHADVDAMADHVVEEIGARLKAGVSADGVAVLYRKNRLARVLESAFLRAGLPYRVKAGMDLLSFADVRMMLAAGRLAANPADVRALSRLADLVPGLGARGVGRLLEAGPDDPLRQAGRLGSQAARHVEQLAAAVAGLRRAGPRGLRQWCETTPLFADWLRQRARRGQRAAGDGSLDDALSPMRGRMQAIQRAMDRRLEGAAAGDSATRWSTALEVMTAANDDPDVEQPQVTLCSIHASKGLEWPEVHLFGFSEGLMPMARDGLVENLPEERRLAYVAITRAQNRLTLHHADRLDIGVGQGVQAADVSRFLAEITAGQPVQEVDCRPGALPVIAAEPDAAPTDWLARMRRELGRH</sequence>
<evidence type="ECO:0000259" key="12">
    <source>
        <dbReference type="PROSITE" id="PS51217"/>
    </source>
</evidence>
<dbReference type="PROSITE" id="PS51217">
    <property type="entry name" value="UVRD_HELICASE_CTER"/>
    <property type="match status" value="1"/>
</dbReference>
<evidence type="ECO:0000256" key="3">
    <source>
        <dbReference type="ARBA" id="ARBA00022801"/>
    </source>
</evidence>
<dbReference type="InterPro" id="IPR000212">
    <property type="entry name" value="DNA_helicase_UvrD/REP"/>
</dbReference>
<organism evidence="13 14">
    <name type="scientific">Natronocella acetinitrilica</name>
    <dbReference type="NCBI Taxonomy" id="414046"/>
    <lineage>
        <taxon>Bacteria</taxon>
        <taxon>Pseudomonadati</taxon>
        <taxon>Pseudomonadota</taxon>
        <taxon>Gammaproteobacteria</taxon>
        <taxon>Chromatiales</taxon>
        <taxon>Ectothiorhodospiraceae</taxon>
        <taxon>Natronocella</taxon>
    </lineage>
</organism>
<dbReference type="Pfam" id="PF13361">
    <property type="entry name" value="UvrD_C"/>
    <property type="match status" value="2"/>
</dbReference>
<feature type="domain" description="UvrD-like helicase C-terminal" evidence="12">
    <location>
        <begin position="288"/>
        <end position="564"/>
    </location>
</feature>
<gene>
    <name evidence="13" type="ORF">J2T57_000336</name>
</gene>
<dbReference type="GO" id="GO:0003677">
    <property type="term" value="F:DNA binding"/>
    <property type="evidence" value="ECO:0007669"/>
    <property type="project" value="InterPro"/>
</dbReference>
<keyword evidence="5 10" id="KW-0067">ATP-binding</keyword>
<dbReference type="AlphaFoldDB" id="A0AAE3G1F6"/>
<dbReference type="InterPro" id="IPR014017">
    <property type="entry name" value="DNA_helicase_UvrD-like_C"/>
</dbReference>
<feature type="domain" description="UvrD-like helicase ATP-binding" evidence="11">
    <location>
        <begin position="1"/>
        <end position="287"/>
    </location>
</feature>
<dbReference type="GO" id="GO:0005829">
    <property type="term" value="C:cytosol"/>
    <property type="evidence" value="ECO:0007669"/>
    <property type="project" value="TreeGrafter"/>
</dbReference>
<evidence type="ECO:0000256" key="5">
    <source>
        <dbReference type="ARBA" id="ARBA00022840"/>
    </source>
</evidence>
<dbReference type="InterPro" id="IPR014016">
    <property type="entry name" value="UvrD-like_ATP-bd"/>
</dbReference>
<dbReference type="EC" id="5.6.2.4" evidence="8"/>